<evidence type="ECO:0000256" key="1">
    <source>
        <dbReference type="SAM" id="MobiDB-lite"/>
    </source>
</evidence>
<dbReference type="Proteomes" id="UP001428341">
    <property type="component" value="Unassembled WGS sequence"/>
</dbReference>
<sequence>MRSSLMRSNDIGGDNRTGGPQEKVISDRSLSPVANSLYSSNRSKAAASIRLQTKRFELLELLDSKAAPHEQCFPIVL</sequence>
<dbReference type="EMBL" id="JBCGBO010000024">
    <property type="protein sequence ID" value="KAK9181454.1"/>
    <property type="molecule type" value="Genomic_DNA"/>
</dbReference>
<evidence type="ECO:0000313" key="2">
    <source>
        <dbReference type="EMBL" id="KAK9181454.1"/>
    </source>
</evidence>
<protein>
    <submittedName>
        <fullName evidence="2">Uncharacterized protein</fullName>
    </submittedName>
</protein>
<proteinExistence type="predicted"/>
<reference evidence="2 3" key="1">
    <citation type="submission" date="2024-05" db="EMBL/GenBank/DDBJ databases">
        <title>Haplotype-resolved chromosome-level genome assembly of Huyou (Citrus changshanensis).</title>
        <authorList>
            <person name="Miao C."/>
            <person name="Chen W."/>
            <person name="Wu Y."/>
            <person name="Wang L."/>
            <person name="Zhao S."/>
            <person name="Grierson D."/>
            <person name="Xu C."/>
            <person name="Chen K."/>
        </authorList>
    </citation>
    <scope>NUCLEOTIDE SEQUENCE [LARGE SCALE GENOMIC DNA]</scope>
    <source>
        <strain evidence="2">01-14</strain>
        <tissue evidence="2">Leaf</tissue>
    </source>
</reference>
<evidence type="ECO:0000313" key="3">
    <source>
        <dbReference type="Proteomes" id="UP001428341"/>
    </source>
</evidence>
<organism evidence="2 3">
    <name type="scientific">Citrus x changshan-huyou</name>
    <dbReference type="NCBI Taxonomy" id="2935761"/>
    <lineage>
        <taxon>Eukaryota</taxon>
        <taxon>Viridiplantae</taxon>
        <taxon>Streptophyta</taxon>
        <taxon>Embryophyta</taxon>
        <taxon>Tracheophyta</taxon>
        <taxon>Spermatophyta</taxon>
        <taxon>Magnoliopsida</taxon>
        <taxon>eudicotyledons</taxon>
        <taxon>Gunneridae</taxon>
        <taxon>Pentapetalae</taxon>
        <taxon>rosids</taxon>
        <taxon>malvids</taxon>
        <taxon>Sapindales</taxon>
        <taxon>Rutaceae</taxon>
        <taxon>Aurantioideae</taxon>
        <taxon>Citrus</taxon>
    </lineage>
</organism>
<name>A0AAP0LP72_9ROSI</name>
<dbReference type="AlphaFoldDB" id="A0AAP0LP72"/>
<keyword evidence="3" id="KW-1185">Reference proteome</keyword>
<feature type="region of interest" description="Disordered" evidence="1">
    <location>
        <begin position="1"/>
        <end position="28"/>
    </location>
</feature>
<gene>
    <name evidence="2" type="ORF">WN944_024591</name>
</gene>
<accession>A0AAP0LP72</accession>
<comment type="caution">
    <text evidence="2">The sequence shown here is derived from an EMBL/GenBank/DDBJ whole genome shotgun (WGS) entry which is preliminary data.</text>
</comment>